<dbReference type="RefSeq" id="WP_172476377.1">
    <property type="nucleotide sequence ID" value="NZ_BLMB01000021.1"/>
</dbReference>
<dbReference type="AlphaFoldDB" id="A0AAW5M416"/>
<protein>
    <recommendedName>
        <fullName evidence="4">Lj928 prophage protein</fullName>
    </recommendedName>
</protein>
<feature type="compositionally biased region" description="Polar residues" evidence="1">
    <location>
        <begin position="84"/>
        <end position="97"/>
    </location>
</feature>
<dbReference type="EMBL" id="JANKAU010000010">
    <property type="protein sequence ID" value="MCR1915460.1"/>
    <property type="molecule type" value="Genomic_DNA"/>
</dbReference>
<evidence type="ECO:0000313" key="2">
    <source>
        <dbReference type="EMBL" id="MCR1915460.1"/>
    </source>
</evidence>
<name>A0AAW5M416_LACJH</name>
<gene>
    <name evidence="2" type="ORF">NSA17_08455</name>
</gene>
<evidence type="ECO:0000313" key="3">
    <source>
        <dbReference type="Proteomes" id="UP001206357"/>
    </source>
</evidence>
<reference evidence="2" key="1">
    <citation type="submission" date="2022-07" db="EMBL/GenBank/DDBJ databases">
        <title>Enhanced cultured diversity of the mouse gut microbiota enables custom-made synthetic communities.</title>
        <authorList>
            <person name="Afrizal A."/>
        </authorList>
    </citation>
    <scope>NUCLEOTIDE SEQUENCE</scope>
    <source>
        <strain evidence="2">DSM 100219</strain>
    </source>
</reference>
<dbReference type="Proteomes" id="UP001206357">
    <property type="component" value="Unassembled WGS sequence"/>
</dbReference>
<comment type="caution">
    <text evidence="2">The sequence shown here is derived from an EMBL/GenBank/DDBJ whole genome shotgun (WGS) entry which is preliminary data.</text>
</comment>
<feature type="region of interest" description="Disordered" evidence="1">
    <location>
        <begin position="78"/>
        <end position="97"/>
    </location>
</feature>
<organism evidence="2 3">
    <name type="scientific">Lactobacillus johnsonii</name>
    <dbReference type="NCBI Taxonomy" id="33959"/>
    <lineage>
        <taxon>Bacteria</taxon>
        <taxon>Bacillati</taxon>
        <taxon>Bacillota</taxon>
        <taxon>Bacilli</taxon>
        <taxon>Lactobacillales</taxon>
        <taxon>Lactobacillaceae</taxon>
        <taxon>Lactobacillus</taxon>
    </lineage>
</organism>
<proteinExistence type="predicted"/>
<evidence type="ECO:0008006" key="4">
    <source>
        <dbReference type="Google" id="ProtNLM"/>
    </source>
</evidence>
<accession>A0AAW5M416</accession>
<evidence type="ECO:0000256" key="1">
    <source>
        <dbReference type="SAM" id="MobiDB-lite"/>
    </source>
</evidence>
<sequence>MTITNLTKEQKKIISDWRKSHGIDQKERLAQKCTELGTSLIKQEKGPALEWAQEQLDLADLFEATAEANKLFKDKKDNIKGNDYLTNRSSNSPLDHQ</sequence>